<gene>
    <name evidence="3" type="ORF">B0H15DRAFT_946852</name>
    <name evidence="2" type="ORF">B0H15DRAFT_956456</name>
    <name evidence="1" type="ORF">B0H15DRAFT_957978</name>
</gene>
<dbReference type="Proteomes" id="UP001222325">
    <property type="component" value="Unassembled WGS sequence"/>
</dbReference>
<evidence type="ECO:0000313" key="3">
    <source>
        <dbReference type="EMBL" id="KAJ7094435.1"/>
    </source>
</evidence>
<dbReference type="AlphaFoldDB" id="A0AAD6XX12"/>
<protein>
    <submittedName>
        <fullName evidence="3">Uncharacterized protein</fullName>
    </submittedName>
</protein>
<comment type="caution">
    <text evidence="3">The sequence shown here is derived from an EMBL/GenBank/DDBJ whole genome shotgun (WGS) entry which is preliminary data.</text>
</comment>
<keyword evidence="4" id="KW-1185">Reference proteome</keyword>
<proteinExistence type="predicted"/>
<reference evidence="3" key="1">
    <citation type="submission" date="2023-03" db="EMBL/GenBank/DDBJ databases">
        <title>Massive genome expansion in bonnet fungi (Mycena s.s.) driven by repeated elements and novel gene families across ecological guilds.</title>
        <authorList>
            <consortium name="Lawrence Berkeley National Laboratory"/>
            <person name="Harder C.B."/>
            <person name="Miyauchi S."/>
            <person name="Viragh M."/>
            <person name="Kuo A."/>
            <person name="Thoen E."/>
            <person name="Andreopoulos B."/>
            <person name="Lu D."/>
            <person name="Skrede I."/>
            <person name="Drula E."/>
            <person name="Henrissat B."/>
            <person name="Morin E."/>
            <person name="Kohler A."/>
            <person name="Barry K."/>
            <person name="LaButti K."/>
            <person name="Morin E."/>
            <person name="Salamov A."/>
            <person name="Lipzen A."/>
            <person name="Mereny Z."/>
            <person name="Hegedus B."/>
            <person name="Baldrian P."/>
            <person name="Stursova M."/>
            <person name="Weitz H."/>
            <person name="Taylor A."/>
            <person name="Grigoriev I.V."/>
            <person name="Nagy L.G."/>
            <person name="Martin F."/>
            <person name="Kauserud H."/>
        </authorList>
    </citation>
    <scope>NUCLEOTIDE SEQUENCE</scope>
    <source>
        <strain evidence="3">CBHHK173m</strain>
    </source>
</reference>
<evidence type="ECO:0000313" key="1">
    <source>
        <dbReference type="EMBL" id="KAJ7069015.1"/>
    </source>
</evidence>
<sequence length="136" mass="15649">MSIVKSSSVKKRPSFLFCGARATFLEGKIPYYHRAVRANTLDHFWTQLIAEYWETFPWRLPLDVEPIPGTSHRASTVAEWEWQYQVSQRTESKIRAYYTHRRYRRGSHPLRRAAAMADVTAASNLAEASSTAKAAE</sequence>
<evidence type="ECO:0000313" key="2">
    <source>
        <dbReference type="EMBL" id="KAJ7075455.1"/>
    </source>
</evidence>
<dbReference type="EMBL" id="JARJCN010000095">
    <property type="protein sequence ID" value="KAJ7075455.1"/>
    <property type="molecule type" value="Genomic_DNA"/>
</dbReference>
<dbReference type="EMBL" id="JARJCN010000140">
    <property type="protein sequence ID" value="KAJ7069015.1"/>
    <property type="molecule type" value="Genomic_DNA"/>
</dbReference>
<name>A0AAD6XX12_9AGAR</name>
<accession>A0AAD6XX12</accession>
<dbReference type="EMBL" id="JARJCN010000014">
    <property type="protein sequence ID" value="KAJ7094435.1"/>
    <property type="molecule type" value="Genomic_DNA"/>
</dbReference>
<organism evidence="3 4">
    <name type="scientific">Mycena belliarum</name>
    <dbReference type="NCBI Taxonomy" id="1033014"/>
    <lineage>
        <taxon>Eukaryota</taxon>
        <taxon>Fungi</taxon>
        <taxon>Dikarya</taxon>
        <taxon>Basidiomycota</taxon>
        <taxon>Agaricomycotina</taxon>
        <taxon>Agaricomycetes</taxon>
        <taxon>Agaricomycetidae</taxon>
        <taxon>Agaricales</taxon>
        <taxon>Marasmiineae</taxon>
        <taxon>Mycenaceae</taxon>
        <taxon>Mycena</taxon>
    </lineage>
</organism>
<evidence type="ECO:0000313" key="4">
    <source>
        <dbReference type="Proteomes" id="UP001222325"/>
    </source>
</evidence>